<reference evidence="3 4" key="1">
    <citation type="journal article" date="2018" name="Evol. Lett.">
        <title>Horizontal gene cluster transfer increased hallucinogenic mushroom diversity.</title>
        <authorList>
            <person name="Reynolds H.T."/>
            <person name="Vijayakumar V."/>
            <person name="Gluck-Thaler E."/>
            <person name="Korotkin H.B."/>
            <person name="Matheny P.B."/>
            <person name="Slot J.C."/>
        </authorList>
    </citation>
    <scope>NUCLEOTIDE SEQUENCE [LARGE SCALE GENOMIC DNA]</scope>
    <source>
        <strain evidence="3 4">2629</strain>
    </source>
</reference>
<sequence>MDFSIFIFGWLHAQMAFANSLHKQYLGTSKGRGLHQAFEALNRKGLYKTRTQGPFYHDLVEALYHIAKAHIRVDWCRIGGVSSIKDLRTLGAQSLYNLAEKIVNTHASSEALDAMDLKPELVDEQERQVVMFNRDVLQFIILDRAIRHECDARGGDGSQLIELEDDCLITNIASKAASLWHPSLEVGIRSLRSRARAAEDAAMDPKQAETLAQGPCAFGVAIESTANCGLPNKPGVQFCGELVPIKDPLQVAGMMALEIDQICDTYGEFVHHECWVVNFSGKEWSWCPVDKAQEMNIRDIKATYRSEGTNIKWAYFKKLHPAIPTIRHVIDFVEEQFKTVVRGKRHTVPSAEKDIQQLQEIHKSESSKYHDYHPGRKIKDAANKADDFTHLGFLKLQRGDVLSNWIGSRTFERSVRETWPPEAHEDPEDDEASTRGGTLNVV</sequence>
<dbReference type="EMBL" id="NHTK01001051">
    <property type="protein sequence ID" value="PPR03568.1"/>
    <property type="molecule type" value="Genomic_DNA"/>
</dbReference>
<gene>
    <name evidence="3" type="ORF">CVT24_007608</name>
</gene>
<evidence type="ECO:0000259" key="2">
    <source>
        <dbReference type="Pfam" id="PF20231"/>
    </source>
</evidence>
<comment type="caution">
    <text evidence="3">The sequence shown here is derived from an EMBL/GenBank/DDBJ whole genome shotgun (WGS) entry which is preliminary data.</text>
</comment>
<accession>A0A409YKL8</accession>
<evidence type="ECO:0000313" key="3">
    <source>
        <dbReference type="EMBL" id="PPR03568.1"/>
    </source>
</evidence>
<feature type="domain" description="DUF6589" evidence="2">
    <location>
        <begin position="271"/>
        <end position="346"/>
    </location>
</feature>
<feature type="domain" description="DUF6589" evidence="2">
    <location>
        <begin position="1"/>
        <end position="148"/>
    </location>
</feature>
<dbReference type="AlphaFoldDB" id="A0A409YKL8"/>
<name>A0A409YKL8_9AGAR</name>
<dbReference type="Pfam" id="PF20231">
    <property type="entry name" value="DUF6589"/>
    <property type="match status" value="2"/>
</dbReference>
<evidence type="ECO:0000256" key="1">
    <source>
        <dbReference type="SAM" id="MobiDB-lite"/>
    </source>
</evidence>
<keyword evidence="4" id="KW-1185">Reference proteome</keyword>
<dbReference type="InterPro" id="IPR046496">
    <property type="entry name" value="DUF6589"/>
</dbReference>
<dbReference type="OrthoDB" id="3203379at2759"/>
<evidence type="ECO:0000313" key="4">
    <source>
        <dbReference type="Proteomes" id="UP000284842"/>
    </source>
</evidence>
<dbReference type="STRING" id="181874.A0A409YKL8"/>
<proteinExistence type="predicted"/>
<dbReference type="Proteomes" id="UP000284842">
    <property type="component" value="Unassembled WGS sequence"/>
</dbReference>
<organism evidence="3 4">
    <name type="scientific">Panaeolus cyanescens</name>
    <dbReference type="NCBI Taxonomy" id="181874"/>
    <lineage>
        <taxon>Eukaryota</taxon>
        <taxon>Fungi</taxon>
        <taxon>Dikarya</taxon>
        <taxon>Basidiomycota</taxon>
        <taxon>Agaricomycotina</taxon>
        <taxon>Agaricomycetes</taxon>
        <taxon>Agaricomycetidae</taxon>
        <taxon>Agaricales</taxon>
        <taxon>Agaricineae</taxon>
        <taxon>Galeropsidaceae</taxon>
        <taxon>Panaeolus</taxon>
    </lineage>
</organism>
<feature type="region of interest" description="Disordered" evidence="1">
    <location>
        <begin position="416"/>
        <end position="442"/>
    </location>
</feature>
<protein>
    <recommendedName>
        <fullName evidence="2">DUF6589 domain-containing protein</fullName>
    </recommendedName>
</protein>
<dbReference type="InParanoid" id="A0A409YKL8"/>